<evidence type="ECO:0000256" key="1">
    <source>
        <dbReference type="SAM" id="MobiDB-lite"/>
    </source>
</evidence>
<dbReference type="CDD" id="cd03398">
    <property type="entry name" value="PAP2_haloperoxidase"/>
    <property type="match status" value="1"/>
</dbReference>
<protein>
    <submittedName>
        <fullName evidence="2">PAP2 superfamily protein</fullName>
    </submittedName>
</protein>
<dbReference type="OrthoDB" id="7793240at2"/>
<keyword evidence="3" id="KW-1185">Reference proteome</keyword>
<dbReference type="PANTHER" id="PTHR34599:SF1">
    <property type="entry name" value="PHOSPHATIDIC ACID PHOSPHATASE TYPE 2_HALOPEROXIDASE DOMAIN-CONTAINING PROTEIN"/>
    <property type="match status" value="1"/>
</dbReference>
<dbReference type="GO" id="GO:0004601">
    <property type="term" value="F:peroxidase activity"/>
    <property type="evidence" value="ECO:0007669"/>
    <property type="project" value="InterPro"/>
</dbReference>
<dbReference type="SUPFAM" id="SSF48317">
    <property type="entry name" value="Acid phosphatase/Vanadium-dependent haloperoxidase"/>
    <property type="match status" value="1"/>
</dbReference>
<gene>
    <name evidence="2" type="ORF">SAMN06265337_4138</name>
</gene>
<dbReference type="AlphaFoldDB" id="A0A212UH98"/>
<dbReference type="Gene3D" id="1.10.606.10">
    <property type="entry name" value="Vanadium-containing Chloroperoxidase, domain 2"/>
    <property type="match status" value="1"/>
</dbReference>
<organism evidence="2 3">
    <name type="scientific">Hymenobacter gelipurpurascens</name>
    <dbReference type="NCBI Taxonomy" id="89968"/>
    <lineage>
        <taxon>Bacteria</taxon>
        <taxon>Pseudomonadati</taxon>
        <taxon>Bacteroidota</taxon>
        <taxon>Cytophagia</taxon>
        <taxon>Cytophagales</taxon>
        <taxon>Hymenobacteraceae</taxon>
        <taxon>Hymenobacter</taxon>
    </lineage>
</organism>
<dbReference type="InterPro" id="IPR036938">
    <property type="entry name" value="PAP2/HPO_sf"/>
</dbReference>
<feature type="region of interest" description="Disordered" evidence="1">
    <location>
        <begin position="68"/>
        <end position="88"/>
    </location>
</feature>
<proteinExistence type="predicted"/>
<dbReference type="InterPro" id="IPR052559">
    <property type="entry name" value="V-haloperoxidase"/>
</dbReference>
<dbReference type="InterPro" id="IPR016119">
    <property type="entry name" value="Br/Cl_peroxidase_C"/>
</dbReference>
<evidence type="ECO:0000313" key="3">
    <source>
        <dbReference type="Proteomes" id="UP000198131"/>
    </source>
</evidence>
<name>A0A212UH98_9BACT</name>
<reference evidence="3" key="1">
    <citation type="submission" date="2017-06" db="EMBL/GenBank/DDBJ databases">
        <authorList>
            <person name="Varghese N."/>
            <person name="Submissions S."/>
        </authorList>
    </citation>
    <scope>NUCLEOTIDE SEQUENCE [LARGE SCALE GENOMIC DNA]</scope>
    <source>
        <strain evidence="3">DSM 11116</strain>
    </source>
</reference>
<sequence>MRCRTAVAAAAYATLSSLYPGQSPFFDLILAGVGDVANAGHAFGLTVATAILADRALDPDATSAGYVPSLARSGHRPDPDNPGQGYHGAHYGARSKGFGITARHELAPPFLDNPAYVKALREVRGQGIMPELMGTLPNTIPGRTVDQTLIGLFWAYDGVAELGTPPRLYNQIIRQVAMTRSPGNPAVPNTFAENAHLFAFVNVAMADAGILAWDQKFIYNFWRPVVGIREHDRSMGPGATEANNNVSDDCDSQWLPLGGPRTNRLGKNFTPPFPAYPSGHATFGAAAFHITRLFYGQGGRLQTNTLVADTLFQGLEFTSDELNGVSTDNKGTVRPRHRRDFADGLWQMIEENGRSRVYLGVHWVFDAFAVKNNNRPDFTKKIGGKYIGGVPLGLQIAEDIFDFGAGQAPQKSLVPPRP</sequence>
<evidence type="ECO:0000313" key="2">
    <source>
        <dbReference type="EMBL" id="SNC77550.1"/>
    </source>
</evidence>
<dbReference type="PANTHER" id="PTHR34599">
    <property type="entry name" value="PEROXIDASE-RELATED"/>
    <property type="match status" value="1"/>
</dbReference>
<dbReference type="EMBL" id="FYEW01000004">
    <property type="protein sequence ID" value="SNC77550.1"/>
    <property type="molecule type" value="Genomic_DNA"/>
</dbReference>
<dbReference type="Proteomes" id="UP000198131">
    <property type="component" value="Unassembled WGS sequence"/>
</dbReference>
<accession>A0A212UH98</accession>